<dbReference type="AlphaFoldDB" id="A0A834IV53"/>
<reference evidence="1" key="1">
    <citation type="submission" date="2020-08" db="EMBL/GenBank/DDBJ databases">
        <title>Genome sequencing and assembly of the red palm weevil Rhynchophorus ferrugineus.</title>
        <authorList>
            <person name="Dias G.B."/>
            <person name="Bergman C.M."/>
            <person name="Manee M."/>
        </authorList>
    </citation>
    <scope>NUCLEOTIDE SEQUENCE</scope>
    <source>
        <strain evidence="1">AA-2017</strain>
        <tissue evidence="1">Whole larva</tissue>
    </source>
</reference>
<dbReference type="EMBL" id="JAACXV010000050">
    <property type="protein sequence ID" value="KAF7285633.1"/>
    <property type="molecule type" value="Genomic_DNA"/>
</dbReference>
<keyword evidence="2" id="KW-1185">Reference proteome</keyword>
<gene>
    <name evidence="1" type="ORF">GWI33_010423</name>
</gene>
<comment type="caution">
    <text evidence="1">The sequence shown here is derived from an EMBL/GenBank/DDBJ whole genome shotgun (WGS) entry which is preliminary data.</text>
</comment>
<name>A0A834IV53_RHYFE</name>
<accession>A0A834IV53</accession>
<evidence type="ECO:0000313" key="1">
    <source>
        <dbReference type="EMBL" id="KAF7285633.1"/>
    </source>
</evidence>
<evidence type="ECO:0000313" key="2">
    <source>
        <dbReference type="Proteomes" id="UP000625711"/>
    </source>
</evidence>
<proteinExistence type="predicted"/>
<sequence length="132" mass="14548">MDRPQLKIIKTDETKRFAGSVFPSDTGTKRVRAKNSRSCVLKALASSSLSAAELSLWFSVDAVVLVGLQPSQDLKKIQVGVFSIYSGRKSDQQIHWRSILVKYVRYVELAVVPGSSGAGFYPVLFNLFAKPP</sequence>
<organism evidence="1 2">
    <name type="scientific">Rhynchophorus ferrugineus</name>
    <name type="common">Red palm weevil</name>
    <name type="synonym">Curculio ferrugineus</name>
    <dbReference type="NCBI Taxonomy" id="354439"/>
    <lineage>
        <taxon>Eukaryota</taxon>
        <taxon>Metazoa</taxon>
        <taxon>Ecdysozoa</taxon>
        <taxon>Arthropoda</taxon>
        <taxon>Hexapoda</taxon>
        <taxon>Insecta</taxon>
        <taxon>Pterygota</taxon>
        <taxon>Neoptera</taxon>
        <taxon>Endopterygota</taxon>
        <taxon>Coleoptera</taxon>
        <taxon>Polyphaga</taxon>
        <taxon>Cucujiformia</taxon>
        <taxon>Curculionidae</taxon>
        <taxon>Dryophthorinae</taxon>
        <taxon>Rhynchophorus</taxon>
    </lineage>
</organism>
<protein>
    <submittedName>
        <fullName evidence="1">Uncharacterized protein</fullName>
    </submittedName>
</protein>
<dbReference type="Proteomes" id="UP000625711">
    <property type="component" value="Unassembled WGS sequence"/>
</dbReference>